<accession>A0ABT5END1</accession>
<protein>
    <recommendedName>
        <fullName evidence="3">CD-NTase-associated protein 12/Pycsar effector protein TIR domain-containing protein</fullName>
    </recommendedName>
</protein>
<dbReference type="RefSeq" id="WP_271918618.1">
    <property type="nucleotide sequence ID" value="NZ_JAQNDO010000001.1"/>
</dbReference>
<evidence type="ECO:0000313" key="2">
    <source>
        <dbReference type="Proteomes" id="UP001221411"/>
    </source>
</evidence>
<keyword evidence="2" id="KW-1185">Reference proteome</keyword>
<dbReference type="EMBL" id="JAQNDO010000001">
    <property type="protein sequence ID" value="MDC0743256.1"/>
    <property type="molecule type" value="Genomic_DNA"/>
</dbReference>
<gene>
    <name evidence="1" type="ORF">POL67_18035</name>
</gene>
<organism evidence="1 2">
    <name type="scientific">Polyangium mundeleinium</name>
    <dbReference type="NCBI Taxonomy" id="2995306"/>
    <lineage>
        <taxon>Bacteria</taxon>
        <taxon>Pseudomonadati</taxon>
        <taxon>Myxococcota</taxon>
        <taxon>Polyangia</taxon>
        <taxon>Polyangiales</taxon>
        <taxon>Polyangiaceae</taxon>
        <taxon>Polyangium</taxon>
    </lineage>
</organism>
<dbReference type="Proteomes" id="UP001221411">
    <property type="component" value="Unassembled WGS sequence"/>
</dbReference>
<comment type="caution">
    <text evidence="1">The sequence shown here is derived from an EMBL/GenBank/DDBJ whole genome shotgun (WGS) entry which is preliminary data.</text>
</comment>
<sequence length="342" mass="38857">MSNERSRITIFWSWQFDAEPAVNKHFIGDCLEKAAKIVSKESAIIISVDRDTSGVGGTPAIADTILAKIRSSDVFVWDATFMTLKPKPSPNPNVLFELGYAFAILGEGRLIGVMNTAGIPEKTPLPFDLNHRRWPIRYELWPSTPKIAGRRISKWNPPKQDKKAVQKKLVAGLVTALKQALKEPKGFALRADVDLEAAKALWKNIDSAYLRDWHERQAADPKWETRENIEKFSTYVRISERPENRFQNEELAHLHEEFVASLNAYLATSANEMVSHATRQGTYLLITKTRHDLDHHAYSASYGRQLDIMLVAVKRVWSAWNSYVARLRCSYPEVTSSDHQPT</sequence>
<evidence type="ECO:0000313" key="1">
    <source>
        <dbReference type="EMBL" id="MDC0743256.1"/>
    </source>
</evidence>
<evidence type="ECO:0008006" key="3">
    <source>
        <dbReference type="Google" id="ProtNLM"/>
    </source>
</evidence>
<proteinExistence type="predicted"/>
<name>A0ABT5END1_9BACT</name>
<reference evidence="1 2" key="1">
    <citation type="submission" date="2022-11" db="EMBL/GenBank/DDBJ databases">
        <title>Minimal conservation of predation-associated metabolite biosynthetic gene clusters underscores biosynthetic potential of Myxococcota including descriptions for ten novel species: Archangium lansinium sp. nov., Myxococcus landrumus sp. nov., Nannocystis bai.</title>
        <authorList>
            <person name="Ahearne A."/>
            <person name="Stevens C."/>
            <person name="Dowd S."/>
        </authorList>
    </citation>
    <scope>NUCLEOTIDE SEQUENCE [LARGE SCALE GENOMIC DNA]</scope>
    <source>
        <strain evidence="1 2">RJM3</strain>
    </source>
</reference>